<dbReference type="Pfam" id="PF00221">
    <property type="entry name" value="Lyase_aromatic"/>
    <property type="match status" value="1"/>
</dbReference>
<organism evidence="2 3">
    <name type="scientific">Solilutibacter pythonis</name>
    <dbReference type="NCBI Taxonomy" id="2483112"/>
    <lineage>
        <taxon>Bacteria</taxon>
        <taxon>Pseudomonadati</taxon>
        <taxon>Pseudomonadota</taxon>
        <taxon>Gammaproteobacteria</taxon>
        <taxon>Lysobacterales</taxon>
        <taxon>Lysobacteraceae</taxon>
        <taxon>Solilutibacter</taxon>
    </lineage>
</organism>
<dbReference type="AlphaFoldDB" id="A0A3M2HLZ1"/>
<name>A0A3M2HLZ1_9GAMM</name>
<proteinExistence type="predicted"/>
<reference evidence="2 3" key="1">
    <citation type="submission" date="2018-10" db="EMBL/GenBank/DDBJ databases">
        <title>Proposal of Lysobacter pythonis sp. nov. isolated from royal pythons (Python regius).</title>
        <authorList>
            <person name="Hans-Juergen B."/>
            <person name="Huptas C."/>
            <person name="Sandra B."/>
            <person name="Igor L."/>
            <person name="Joachim S."/>
            <person name="Siegfried S."/>
            <person name="Mareike W."/>
            <person name="Peter K."/>
        </authorList>
    </citation>
    <scope>NUCLEOTIDE SEQUENCE [LARGE SCALE GENOMIC DNA]</scope>
    <source>
        <strain evidence="2 3">4284/11</strain>
    </source>
</reference>
<evidence type="ECO:0000313" key="2">
    <source>
        <dbReference type="EMBL" id="RMH90751.1"/>
    </source>
</evidence>
<sequence>MSAGKREVIRLDGHSLTRVELVSIAHGARVELDAGALRHVERAAAFLAEQVAREEPIYGVSTGFGSNADKLLGAHHLRDALDVDEPREVSLHEELQQNLIVTHAVCVGEPFAPEVVRAMMGIRINTLLRGHSGIRVQTLQAMAAMLNAGIVPVVPQLGSVGASGDLAPLSHLAIVLLGGGEVFFQDQRMKGREALARAGLAPVRLSYKEGLALNNGTAQMLATGVLAVARLENLLDTADLAAAMTIDAFAGRLGAFASEVHALRPHPGQVRVAENLRRLLDGSTLADIPYHLVPRFRQWQPRSWDTPEARALTFDIGWDWVPDDQRHGREKFYRRFKPFRGGKKHQPQDSYSLRCIPQVHGAVRDAVAQAARVLDIELNAVTDNPLVFPDAEAEHVEQQVISAGHFHGMPLALAMSYVKAAIPVLASISERRLNKLVDPATNDGLPAFLIGNEDGTDSGYMIVQYTAAAIVNDLASRAMPASVYSVPTSANAEDHVSMGANEARHVLAMADDLAKVLGLELATAAQALDFRRDMINAARDLARRVDAGAFAAKVLGGPLADAPNRASFLAEVDALRRELAEADSFHPGHAVAAAYEEVRRHLGFMRRDRALDGDVAAAVAMVVSGAVLAAAKRAEA</sequence>
<dbReference type="Proteomes" id="UP000275012">
    <property type="component" value="Unassembled WGS sequence"/>
</dbReference>
<dbReference type="Gene3D" id="1.10.275.10">
    <property type="entry name" value="Fumarase/aspartase (N-terminal domain)"/>
    <property type="match status" value="1"/>
</dbReference>
<keyword evidence="1 2" id="KW-0456">Lyase</keyword>
<dbReference type="OrthoDB" id="9806955at2"/>
<dbReference type="PROSITE" id="PS00488">
    <property type="entry name" value="PAL_HISTIDASE"/>
    <property type="match status" value="1"/>
</dbReference>
<dbReference type="PANTHER" id="PTHR10362">
    <property type="entry name" value="HISTIDINE AMMONIA-LYASE"/>
    <property type="match status" value="1"/>
</dbReference>
<dbReference type="InterPro" id="IPR024083">
    <property type="entry name" value="Fumarase/histidase_N"/>
</dbReference>
<dbReference type="GO" id="GO:0016841">
    <property type="term" value="F:ammonia-lyase activity"/>
    <property type="evidence" value="ECO:0007669"/>
    <property type="project" value="InterPro"/>
</dbReference>
<accession>A0A3M2HLZ1</accession>
<dbReference type="RefSeq" id="WP_122101993.1">
    <property type="nucleotide sequence ID" value="NZ_RFLY01000014.1"/>
</dbReference>
<evidence type="ECO:0000313" key="3">
    <source>
        <dbReference type="Proteomes" id="UP000275012"/>
    </source>
</evidence>
<comment type="caution">
    <text evidence="2">The sequence shown here is derived from an EMBL/GenBank/DDBJ whole genome shotgun (WGS) entry which is preliminary data.</text>
</comment>
<dbReference type="CDD" id="cd00332">
    <property type="entry name" value="PAL-HAL"/>
    <property type="match status" value="1"/>
</dbReference>
<gene>
    <name evidence="2" type="ORF">EBB59_09910</name>
</gene>
<evidence type="ECO:0000256" key="1">
    <source>
        <dbReference type="ARBA" id="ARBA00023239"/>
    </source>
</evidence>
<protein>
    <submittedName>
        <fullName evidence="2">Aromatic amino acid lyase</fullName>
    </submittedName>
</protein>
<dbReference type="InterPro" id="IPR008948">
    <property type="entry name" value="L-Aspartase-like"/>
</dbReference>
<dbReference type="InterPro" id="IPR022313">
    <property type="entry name" value="Phe/His_NH3-lyase_AS"/>
</dbReference>
<dbReference type="EMBL" id="RFLY01000014">
    <property type="protein sequence ID" value="RMH90751.1"/>
    <property type="molecule type" value="Genomic_DNA"/>
</dbReference>
<dbReference type="SUPFAM" id="SSF48557">
    <property type="entry name" value="L-aspartase-like"/>
    <property type="match status" value="1"/>
</dbReference>
<dbReference type="Gene3D" id="1.20.200.10">
    <property type="entry name" value="Fumarase/aspartase (Central domain)"/>
    <property type="match status" value="1"/>
</dbReference>
<dbReference type="InterPro" id="IPR001106">
    <property type="entry name" value="Aromatic_Lyase"/>
</dbReference>
<dbReference type="FunFam" id="1.10.275.10:FF:000005">
    <property type="entry name" value="Histidine ammonia-lyase"/>
    <property type="match status" value="1"/>
</dbReference>
<keyword evidence="3" id="KW-1185">Reference proteome</keyword>